<feature type="region of interest" description="Disordered" evidence="1">
    <location>
        <begin position="1"/>
        <end position="33"/>
    </location>
</feature>
<dbReference type="RefSeq" id="WP_130782770.1">
    <property type="nucleotide sequence ID" value="NZ_BIMR01000314.1"/>
</dbReference>
<evidence type="ECO:0000256" key="1">
    <source>
        <dbReference type="SAM" id="MobiDB-lite"/>
    </source>
</evidence>
<gene>
    <name evidence="3" type="ORF">CBZ_31860</name>
</gene>
<evidence type="ECO:0000313" key="4">
    <source>
        <dbReference type="Proteomes" id="UP000289954"/>
    </source>
</evidence>
<dbReference type="EMBL" id="BIMR01000314">
    <property type="protein sequence ID" value="GCE78130.1"/>
    <property type="molecule type" value="Genomic_DNA"/>
</dbReference>
<proteinExistence type="predicted"/>
<keyword evidence="4" id="KW-1185">Reference proteome</keyword>
<protein>
    <submittedName>
        <fullName evidence="3">Uncharacterized protein</fullName>
    </submittedName>
</protein>
<sequence>MTGDDTTAGGRPARDDAAVAGGPRAGDDDPGAADPRRRRLFAAGAVVAAVVAVVFATVGDGVDVEADGLRGLLVDHAHTAVWVLLAAALGIAAVAGRWHRVAGWVATAALVLYVAFLAALFVGNP</sequence>
<evidence type="ECO:0000256" key="2">
    <source>
        <dbReference type="SAM" id="Phobius"/>
    </source>
</evidence>
<evidence type="ECO:0000313" key="3">
    <source>
        <dbReference type="EMBL" id="GCE78130.1"/>
    </source>
</evidence>
<keyword evidence="2" id="KW-0812">Transmembrane</keyword>
<dbReference type="Proteomes" id="UP000289954">
    <property type="component" value="Unassembled WGS sequence"/>
</dbReference>
<accession>A0A402DVE9</accession>
<name>A0A402DVE9_9CELL</name>
<feature type="transmembrane region" description="Helical" evidence="2">
    <location>
        <begin position="79"/>
        <end position="96"/>
    </location>
</feature>
<comment type="caution">
    <text evidence="3">The sequence shown here is derived from an EMBL/GenBank/DDBJ whole genome shotgun (WGS) entry which is preliminary data.</text>
</comment>
<dbReference type="AlphaFoldDB" id="A0A402DVE9"/>
<keyword evidence="2" id="KW-1133">Transmembrane helix</keyword>
<organism evidence="3 4">
    <name type="scientific">Cellulomonas biazotea</name>
    <dbReference type="NCBI Taxonomy" id="1709"/>
    <lineage>
        <taxon>Bacteria</taxon>
        <taxon>Bacillati</taxon>
        <taxon>Actinomycetota</taxon>
        <taxon>Actinomycetes</taxon>
        <taxon>Micrococcales</taxon>
        <taxon>Cellulomonadaceae</taxon>
        <taxon>Cellulomonas</taxon>
    </lineage>
</organism>
<feature type="transmembrane region" description="Helical" evidence="2">
    <location>
        <begin position="40"/>
        <end position="59"/>
    </location>
</feature>
<keyword evidence="2" id="KW-0472">Membrane</keyword>
<reference evidence="3 4" key="1">
    <citation type="submission" date="2019-01" db="EMBL/GenBank/DDBJ databases">
        <title>Draft genome sequence of Cellulomonas takizawaensis strain TKZ-21.</title>
        <authorList>
            <person name="Yamamura H."/>
            <person name="Hayashi T."/>
            <person name="Hamada M."/>
            <person name="Serisawa Y."/>
            <person name="Matsuyama K."/>
            <person name="Nakagawa Y."/>
            <person name="Otoguro M."/>
            <person name="Yanagida F."/>
            <person name="Hayakawa M."/>
        </authorList>
    </citation>
    <scope>NUCLEOTIDE SEQUENCE [LARGE SCALE GENOMIC DNA]</scope>
    <source>
        <strain evidence="3 4">NBRC12680</strain>
    </source>
</reference>
<feature type="transmembrane region" description="Helical" evidence="2">
    <location>
        <begin position="103"/>
        <end position="122"/>
    </location>
</feature>